<evidence type="ECO:0000313" key="8">
    <source>
        <dbReference type="Proteomes" id="UP000298781"/>
    </source>
</evidence>
<dbReference type="Gene3D" id="3.40.630.30">
    <property type="match status" value="1"/>
</dbReference>
<dbReference type="OrthoDB" id="9793394at2"/>
<dbReference type="RefSeq" id="WP_136961773.1">
    <property type="nucleotide sequence ID" value="NZ_CP039690.1"/>
</dbReference>
<evidence type="ECO:0000256" key="2">
    <source>
        <dbReference type="ARBA" id="ARBA00022649"/>
    </source>
</evidence>
<gene>
    <name evidence="7" type="ORF">E8M01_20160</name>
</gene>
<keyword evidence="3 7" id="KW-0808">Transferase</keyword>
<name>A0A4D7AYE5_9HYPH</name>
<evidence type="ECO:0000256" key="3">
    <source>
        <dbReference type="ARBA" id="ARBA00022679"/>
    </source>
</evidence>
<feature type="domain" description="N-acetyltransferase" evidence="6">
    <location>
        <begin position="5"/>
        <end position="167"/>
    </location>
</feature>
<dbReference type="PROSITE" id="PS51186">
    <property type="entry name" value="GNAT"/>
    <property type="match status" value="1"/>
</dbReference>
<dbReference type="PANTHER" id="PTHR36449">
    <property type="entry name" value="ACETYLTRANSFERASE-RELATED"/>
    <property type="match status" value="1"/>
</dbReference>
<evidence type="ECO:0000259" key="6">
    <source>
        <dbReference type="PROSITE" id="PS51186"/>
    </source>
</evidence>
<dbReference type="AlphaFoldDB" id="A0A4D7AYE5"/>
<accession>A0A4D7AYE5</accession>
<dbReference type="InterPro" id="IPR000182">
    <property type="entry name" value="GNAT_dom"/>
</dbReference>
<dbReference type="PANTHER" id="PTHR36449:SF1">
    <property type="entry name" value="ACETYLTRANSFERASE"/>
    <property type="match status" value="1"/>
</dbReference>
<dbReference type="KEGG" id="pstg:E8M01_20160"/>
<reference evidence="7 8" key="1">
    <citation type="submission" date="2019-04" db="EMBL/GenBank/DDBJ databases">
        <title>Phreatobacter aquaticus sp. nov.</title>
        <authorList>
            <person name="Choi A."/>
        </authorList>
    </citation>
    <scope>NUCLEOTIDE SEQUENCE [LARGE SCALE GENOMIC DNA]</scope>
    <source>
        <strain evidence="7 8">KCTC 52518</strain>
    </source>
</reference>
<evidence type="ECO:0000256" key="4">
    <source>
        <dbReference type="ARBA" id="ARBA00023315"/>
    </source>
</evidence>
<comment type="catalytic activity">
    <reaction evidence="5">
        <text>glycyl-tRNA(Gly) + acetyl-CoA = N-acetylglycyl-tRNA(Gly) + CoA + H(+)</text>
        <dbReference type="Rhea" id="RHEA:81867"/>
        <dbReference type="Rhea" id="RHEA-COMP:9683"/>
        <dbReference type="Rhea" id="RHEA-COMP:19766"/>
        <dbReference type="ChEBI" id="CHEBI:15378"/>
        <dbReference type="ChEBI" id="CHEBI:57287"/>
        <dbReference type="ChEBI" id="CHEBI:57288"/>
        <dbReference type="ChEBI" id="CHEBI:78522"/>
        <dbReference type="ChEBI" id="CHEBI:232036"/>
    </reaction>
</comment>
<dbReference type="SUPFAM" id="SSF55729">
    <property type="entry name" value="Acyl-CoA N-acyltransferases (Nat)"/>
    <property type="match status" value="1"/>
</dbReference>
<dbReference type="CDD" id="cd04301">
    <property type="entry name" value="NAT_SF"/>
    <property type="match status" value="1"/>
</dbReference>
<keyword evidence="4" id="KW-0012">Acyltransferase</keyword>
<keyword evidence="8" id="KW-1185">Reference proteome</keyword>
<dbReference type="InterPro" id="IPR016181">
    <property type="entry name" value="Acyl_CoA_acyltransferase"/>
</dbReference>
<protein>
    <submittedName>
        <fullName evidence="7">GNAT family N-acetyltransferase</fullName>
    </submittedName>
</protein>
<keyword evidence="1" id="KW-0678">Repressor</keyword>
<sequence>MTASFIIRSLAPEHDRLAFSCGVDALDRYLQNQASQDVRRHISNCFVASPAEGAIIAGYYTLAAASIPVLDLPEAETKRLPRYPVLPAALIGRLAVDRQYRGRDLGAALLFDAIQRAVRAEAAVFTMVVDAKDESAAAFYRHFGFMPFASRPMSLFLPIATAMKLLG</sequence>
<dbReference type="Pfam" id="PF13508">
    <property type="entry name" value="Acetyltransf_7"/>
    <property type="match status" value="1"/>
</dbReference>
<keyword evidence="2" id="KW-1277">Toxin-antitoxin system</keyword>
<dbReference type="EMBL" id="CP039690">
    <property type="protein sequence ID" value="QCI66329.1"/>
    <property type="molecule type" value="Genomic_DNA"/>
</dbReference>
<evidence type="ECO:0000256" key="1">
    <source>
        <dbReference type="ARBA" id="ARBA00022491"/>
    </source>
</evidence>
<evidence type="ECO:0000256" key="5">
    <source>
        <dbReference type="ARBA" id="ARBA00049880"/>
    </source>
</evidence>
<dbReference type="GO" id="GO:0016747">
    <property type="term" value="F:acyltransferase activity, transferring groups other than amino-acyl groups"/>
    <property type="evidence" value="ECO:0007669"/>
    <property type="project" value="InterPro"/>
</dbReference>
<evidence type="ECO:0000313" key="7">
    <source>
        <dbReference type="EMBL" id="QCI66329.1"/>
    </source>
</evidence>
<organism evidence="7 8">
    <name type="scientific">Phreatobacter stygius</name>
    <dbReference type="NCBI Taxonomy" id="1940610"/>
    <lineage>
        <taxon>Bacteria</taxon>
        <taxon>Pseudomonadati</taxon>
        <taxon>Pseudomonadota</taxon>
        <taxon>Alphaproteobacteria</taxon>
        <taxon>Hyphomicrobiales</taxon>
        <taxon>Phreatobacteraceae</taxon>
        <taxon>Phreatobacter</taxon>
    </lineage>
</organism>
<proteinExistence type="predicted"/>
<dbReference type="Proteomes" id="UP000298781">
    <property type="component" value="Chromosome"/>
</dbReference>